<keyword evidence="3" id="KW-1185">Reference proteome</keyword>
<dbReference type="EMBL" id="OV651815">
    <property type="protein sequence ID" value="CAH1108544.1"/>
    <property type="molecule type" value="Genomic_DNA"/>
</dbReference>
<name>A0A9P0GAN9_9CUCU</name>
<proteinExistence type="predicted"/>
<accession>A0A9P0GAN9</accession>
<reference evidence="2" key="1">
    <citation type="submission" date="2022-01" db="EMBL/GenBank/DDBJ databases">
        <authorList>
            <person name="King R."/>
        </authorList>
    </citation>
    <scope>NUCLEOTIDE SEQUENCE</scope>
</reference>
<feature type="region of interest" description="Disordered" evidence="1">
    <location>
        <begin position="248"/>
        <end position="270"/>
    </location>
</feature>
<organism evidence="2 3">
    <name type="scientific">Psylliodes chrysocephalus</name>
    <dbReference type="NCBI Taxonomy" id="3402493"/>
    <lineage>
        <taxon>Eukaryota</taxon>
        <taxon>Metazoa</taxon>
        <taxon>Ecdysozoa</taxon>
        <taxon>Arthropoda</taxon>
        <taxon>Hexapoda</taxon>
        <taxon>Insecta</taxon>
        <taxon>Pterygota</taxon>
        <taxon>Neoptera</taxon>
        <taxon>Endopterygota</taxon>
        <taxon>Coleoptera</taxon>
        <taxon>Polyphaga</taxon>
        <taxon>Cucujiformia</taxon>
        <taxon>Chrysomeloidea</taxon>
        <taxon>Chrysomelidae</taxon>
        <taxon>Galerucinae</taxon>
        <taxon>Alticini</taxon>
        <taxon>Psylliodes</taxon>
    </lineage>
</organism>
<evidence type="ECO:0000256" key="1">
    <source>
        <dbReference type="SAM" id="MobiDB-lite"/>
    </source>
</evidence>
<gene>
    <name evidence="2" type="ORF">PSYICH_LOCUS9667</name>
</gene>
<dbReference type="AlphaFoldDB" id="A0A9P0GAN9"/>
<feature type="compositionally biased region" description="Basic and acidic residues" evidence="1">
    <location>
        <begin position="257"/>
        <end position="270"/>
    </location>
</feature>
<dbReference type="Proteomes" id="UP001153636">
    <property type="component" value="Chromosome 3"/>
</dbReference>
<protein>
    <submittedName>
        <fullName evidence="2">Uncharacterized protein</fullName>
    </submittedName>
</protein>
<sequence>MLSLTTQTWSVNSCKTCQPIKGLINSSHQLLDLLYEISTQNENRTPNKNTFNPTIKRFALYIFYIGGRLLYETLQANLKNALPSFSSLLRFANQEKKSCEEGVFDYAGLHEFLVARGQKKSCGLVKTPRELQAKSNTQNAVGKWNSRNRHIYSNFGECNSRIFSHRNKSALCIYCDGSAAFRKCIFLLHDDIWDRQFTFQDVQYRWKSMRQGLQRFGIKVAGFSSDGDTRLLKAMRLNSVLSISNGYETPKTTKSASESEPRSKRMDKSPEIRQLNEWKWYQIHILTKLRVRLLNSAVTLPMGNYIAELNGHSLFRLIVKARQNEDITNDMFLPWLFSSQSYEKLFRTTRSLTSTFSTVVNSSVKDILHCIDRIQSVNNILKDCTGTLPREDKKMDSNKLDFNLPDYDFRLSDQDKLRVVEDALQNSIEDAKALGITVSENCWNFVTVPVSRGKTFKRTDAESVLEPIENFQEAQLEELYEESEEEGRLDECNSHGVNLNDTNVISDVINKVNDSIELPEESDELRLDLCNVRLDQLGPDLQLKDYSDKK</sequence>
<evidence type="ECO:0000313" key="3">
    <source>
        <dbReference type="Proteomes" id="UP001153636"/>
    </source>
</evidence>
<evidence type="ECO:0000313" key="2">
    <source>
        <dbReference type="EMBL" id="CAH1108544.1"/>
    </source>
</evidence>
<dbReference type="OrthoDB" id="10064970at2759"/>